<protein>
    <submittedName>
        <fullName evidence="2">Uncharacterized protein</fullName>
    </submittedName>
</protein>
<proteinExistence type="predicted"/>
<evidence type="ECO:0000313" key="3">
    <source>
        <dbReference type="Proteomes" id="UP000256899"/>
    </source>
</evidence>
<dbReference type="Proteomes" id="UP000256899">
    <property type="component" value="Unassembled WGS sequence"/>
</dbReference>
<sequence length="159" mass="18197">MGKDLLDEIRKLVEFCGEATNKTLVKRLIADASRPLKDKRKLKGSCIKTLKVLAKEQEKLDLNNFREYLAKLPNHKIKILKNLSLTTSFMNFQGRTASNDPSFAVSQNEKKFPRWLLKGIVLLICSFISVENASFNSGIDQTSYSYMEAYSKLKEMKKL</sequence>
<keyword evidence="3" id="KW-1185">Reference proteome</keyword>
<dbReference type="RefSeq" id="WP_116013038.1">
    <property type="nucleotide sequence ID" value="NZ_QUOT01000001.1"/>
</dbReference>
<comment type="caution">
    <text evidence="2">The sequence shown here is derived from an EMBL/GenBank/DDBJ whole genome shotgun (WGS) entry which is preliminary data.</text>
</comment>
<reference evidence="2" key="2">
    <citation type="submission" date="2018-08" db="EMBL/GenBank/DDBJ databases">
        <authorList>
            <person name="Ferrada E.E."/>
            <person name="Latorre B.A."/>
        </authorList>
    </citation>
    <scope>NUCLEOTIDE SEQUENCE</scope>
    <source>
        <strain evidence="2">H3</strain>
    </source>
</reference>
<accession>A0A3E0TX07</accession>
<dbReference type="AlphaFoldDB" id="A0A3E0TX07"/>
<evidence type="ECO:0000313" key="1">
    <source>
        <dbReference type="EMBL" id="REL24444.1"/>
    </source>
</evidence>
<dbReference type="EMBL" id="QUOT01000001">
    <property type="protein sequence ID" value="REL29241.1"/>
    <property type="molecule type" value="Genomic_DNA"/>
</dbReference>
<name>A0A3E0TX07_9GAMM</name>
<dbReference type="EMBL" id="QUOT01000002">
    <property type="protein sequence ID" value="REL24444.1"/>
    <property type="molecule type" value="Genomic_DNA"/>
</dbReference>
<evidence type="ECO:0000313" key="2">
    <source>
        <dbReference type="EMBL" id="REL29241.1"/>
    </source>
</evidence>
<reference evidence="3" key="1">
    <citation type="submission" date="2018-08" db="EMBL/GenBank/DDBJ databases">
        <title>Thalassotalea euphylliae genome.</title>
        <authorList>
            <person name="Summers S."/>
            <person name="Rice S.A."/>
            <person name="Freckelton M.L."/>
            <person name="Nedved B.T."/>
            <person name="Hadfield M.G."/>
        </authorList>
    </citation>
    <scope>NUCLEOTIDE SEQUENCE [LARGE SCALE GENOMIC DNA]</scope>
    <source>
        <strain evidence="3">H3</strain>
    </source>
</reference>
<gene>
    <name evidence="2" type="ORF">DXX94_00010</name>
    <name evidence="1" type="ORF">DXX94_19095</name>
</gene>
<organism evidence="2 3">
    <name type="scientific">Thalassotalea euphylliae</name>
    <dbReference type="NCBI Taxonomy" id="1655234"/>
    <lineage>
        <taxon>Bacteria</taxon>
        <taxon>Pseudomonadati</taxon>
        <taxon>Pseudomonadota</taxon>
        <taxon>Gammaproteobacteria</taxon>
        <taxon>Alteromonadales</taxon>
        <taxon>Colwelliaceae</taxon>
        <taxon>Thalassotalea</taxon>
    </lineage>
</organism>